<dbReference type="AlphaFoldDB" id="A0A1T5GI78"/>
<evidence type="ECO:0000313" key="2">
    <source>
        <dbReference type="Proteomes" id="UP000190130"/>
    </source>
</evidence>
<dbReference type="RefSeq" id="WP_176168673.1">
    <property type="nucleotide sequence ID" value="NZ_FUYX01000013.1"/>
</dbReference>
<name>A0A1T5GI78_9HYPH</name>
<dbReference type="Proteomes" id="UP000190130">
    <property type="component" value="Unassembled WGS sequence"/>
</dbReference>
<dbReference type="EMBL" id="FUYX01000013">
    <property type="protein sequence ID" value="SKC08152.1"/>
    <property type="molecule type" value="Genomic_DNA"/>
</dbReference>
<gene>
    <name evidence="1" type="ORF">SAMN05660750_04087</name>
</gene>
<reference evidence="1 2" key="1">
    <citation type="submission" date="2017-02" db="EMBL/GenBank/DDBJ databases">
        <authorList>
            <person name="Peterson S.W."/>
        </authorList>
    </citation>
    <scope>NUCLEOTIDE SEQUENCE [LARGE SCALE GENOMIC DNA]</scope>
    <source>
        <strain evidence="1 2">DSM 9653</strain>
    </source>
</reference>
<accession>A0A1T5GI78</accession>
<sequence>MPLPDPGGSTARTVARFSVNFPNMKLSGFRLRLRPNGTFIAAPPAAYGQRVANFSPDLFAKINNAAEAAYRRLYALDRNCA</sequence>
<evidence type="ECO:0000313" key="1">
    <source>
        <dbReference type="EMBL" id="SKC08152.1"/>
    </source>
</evidence>
<protein>
    <submittedName>
        <fullName evidence="1">Uncharacterized protein</fullName>
    </submittedName>
</protein>
<proteinExistence type="predicted"/>
<organism evidence="1 2">
    <name type="scientific">Bosea thiooxidans</name>
    <dbReference type="NCBI Taxonomy" id="53254"/>
    <lineage>
        <taxon>Bacteria</taxon>
        <taxon>Pseudomonadati</taxon>
        <taxon>Pseudomonadota</taxon>
        <taxon>Alphaproteobacteria</taxon>
        <taxon>Hyphomicrobiales</taxon>
        <taxon>Boseaceae</taxon>
        <taxon>Bosea</taxon>
    </lineage>
</organism>